<evidence type="ECO:0000313" key="3">
    <source>
        <dbReference type="Proteomes" id="UP000294616"/>
    </source>
</evidence>
<reference evidence="2 3" key="1">
    <citation type="submission" date="2019-03" db="EMBL/GenBank/DDBJ databases">
        <title>Genomic Encyclopedia of Archaeal and Bacterial Type Strains, Phase II (KMG-II): from individual species to whole genera.</title>
        <authorList>
            <person name="Goeker M."/>
        </authorList>
    </citation>
    <scope>NUCLEOTIDE SEQUENCE [LARGE SCALE GENOMIC DNA]</scope>
    <source>
        <strain evidence="2 3">DSM 22554</strain>
    </source>
</reference>
<dbReference type="RefSeq" id="WP_132220475.1">
    <property type="nucleotide sequence ID" value="NZ_SMGO01000001.1"/>
</dbReference>
<feature type="signal peptide" evidence="1">
    <location>
        <begin position="1"/>
        <end position="17"/>
    </location>
</feature>
<gene>
    <name evidence="2" type="ORF">C8N28_0106</name>
</gene>
<dbReference type="SUPFAM" id="SSF56935">
    <property type="entry name" value="Porins"/>
    <property type="match status" value="1"/>
</dbReference>
<dbReference type="AlphaFoldDB" id="A0A4R1M0S4"/>
<evidence type="ECO:0000313" key="2">
    <source>
        <dbReference type="EMBL" id="TCK84812.1"/>
    </source>
</evidence>
<name>A0A4R1M0S4_9SPHI</name>
<evidence type="ECO:0008006" key="4">
    <source>
        <dbReference type="Google" id="ProtNLM"/>
    </source>
</evidence>
<proteinExistence type="predicted"/>
<sequence length="265" mass="29371">MRFLVLFLILFAEKLNAQINSGARSMAMANAATALNDVYSLGSNQAGIASLKRSELAFAFQEHNYSTNVRSIAAFLVFPSNIGVFGLYANNYSLSQNFNELRTGLTLSRLLTSKLAISGTLNYNQLSISDYGINRTLSFDLGFQYRLSEDWVLGVHLNNPAAYVTVKKSSYNVPAQIRLGTSYVLSDQILLAIDSEYDLDDYFDFRFGLEYSIINRVNLRGGTSLLPFKQYMGAGIDFNKISVDAASSFHPQLGISSQLSLNYAF</sequence>
<accession>A0A4R1M0S4</accession>
<comment type="caution">
    <text evidence="2">The sequence shown here is derived from an EMBL/GenBank/DDBJ whole genome shotgun (WGS) entry which is preliminary data.</text>
</comment>
<organism evidence="2 3">
    <name type="scientific">Albibacterium bauzanense</name>
    <dbReference type="NCBI Taxonomy" id="653929"/>
    <lineage>
        <taxon>Bacteria</taxon>
        <taxon>Pseudomonadati</taxon>
        <taxon>Bacteroidota</taxon>
        <taxon>Sphingobacteriia</taxon>
        <taxon>Sphingobacteriales</taxon>
        <taxon>Sphingobacteriaceae</taxon>
        <taxon>Albibacterium</taxon>
    </lineage>
</organism>
<dbReference type="OrthoDB" id="748007at2"/>
<dbReference type="Proteomes" id="UP000294616">
    <property type="component" value="Unassembled WGS sequence"/>
</dbReference>
<dbReference type="EMBL" id="SMGO01000001">
    <property type="protein sequence ID" value="TCK84812.1"/>
    <property type="molecule type" value="Genomic_DNA"/>
</dbReference>
<protein>
    <recommendedName>
        <fullName evidence="4">Outer membrane protein with beta-barrel domain</fullName>
    </recommendedName>
</protein>
<keyword evidence="1" id="KW-0732">Signal</keyword>
<feature type="chain" id="PRO_5020945841" description="Outer membrane protein with beta-barrel domain" evidence="1">
    <location>
        <begin position="18"/>
        <end position="265"/>
    </location>
</feature>
<evidence type="ECO:0000256" key="1">
    <source>
        <dbReference type="SAM" id="SignalP"/>
    </source>
</evidence>
<dbReference type="Gene3D" id="2.40.160.60">
    <property type="entry name" value="Outer membrane protein transport protein (OMPP1/FadL/TodX)"/>
    <property type="match status" value="1"/>
</dbReference>
<keyword evidence="3" id="KW-1185">Reference proteome</keyword>